<name>A0A1H6E341_9ACTN</name>
<dbReference type="Proteomes" id="UP000236723">
    <property type="component" value="Unassembled WGS sequence"/>
</dbReference>
<evidence type="ECO:0000256" key="4">
    <source>
        <dbReference type="ARBA" id="ARBA00023136"/>
    </source>
</evidence>
<keyword evidence="2 5" id="KW-0812">Transmembrane</keyword>
<keyword evidence="4 5" id="KW-0472">Membrane</keyword>
<evidence type="ECO:0000256" key="3">
    <source>
        <dbReference type="ARBA" id="ARBA00022989"/>
    </source>
</evidence>
<keyword evidence="3 5" id="KW-1133">Transmembrane helix</keyword>
<sequence>MKYGLNIGDSAWVLVSFAMILLMTPGLALCYGGSISLLGKQIVAILAVGRYGCVLTYLIGKAVGVLFAFRPSVREEAAGLDTELRIG</sequence>
<evidence type="ECO:0000313" key="6">
    <source>
        <dbReference type="EMBL" id="SEG92098.1"/>
    </source>
</evidence>
<accession>A0A1H6E341</accession>
<dbReference type="GO" id="GO:0016020">
    <property type="term" value="C:membrane"/>
    <property type="evidence" value="ECO:0007669"/>
    <property type="project" value="UniProtKB-SubCell"/>
</dbReference>
<dbReference type="InterPro" id="IPR029020">
    <property type="entry name" value="Ammonium/urea_transptr"/>
</dbReference>
<gene>
    <name evidence="6" type="ORF">SAMN04489712_13222</name>
</gene>
<dbReference type="OrthoDB" id="9814202at2"/>
<dbReference type="SUPFAM" id="SSF111352">
    <property type="entry name" value="Ammonium transporter"/>
    <property type="match status" value="1"/>
</dbReference>
<dbReference type="EMBL" id="FNVO01000032">
    <property type="protein sequence ID" value="SEG92098.1"/>
    <property type="molecule type" value="Genomic_DNA"/>
</dbReference>
<evidence type="ECO:0000313" key="7">
    <source>
        <dbReference type="Proteomes" id="UP000236723"/>
    </source>
</evidence>
<feature type="transmembrane region" description="Helical" evidence="5">
    <location>
        <begin position="43"/>
        <end position="69"/>
    </location>
</feature>
<reference evidence="7" key="1">
    <citation type="submission" date="2016-10" db="EMBL/GenBank/DDBJ databases">
        <authorList>
            <person name="Varghese N."/>
            <person name="Submissions S."/>
        </authorList>
    </citation>
    <scope>NUCLEOTIDE SEQUENCE [LARGE SCALE GENOMIC DNA]</scope>
    <source>
        <strain evidence="7">DSM 43163</strain>
    </source>
</reference>
<evidence type="ECO:0000256" key="5">
    <source>
        <dbReference type="SAM" id="Phobius"/>
    </source>
</evidence>
<dbReference type="AlphaFoldDB" id="A0A1H6E341"/>
<dbReference type="RefSeq" id="WP_103944359.1">
    <property type="nucleotide sequence ID" value="NZ_FNVO01000032.1"/>
</dbReference>
<feature type="transmembrane region" description="Helical" evidence="5">
    <location>
        <begin position="12"/>
        <end position="31"/>
    </location>
</feature>
<evidence type="ECO:0000256" key="2">
    <source>
        <dbReference type="ARBA" id="ARBA00022692"/>
    </source>
</evidence>
<evidence type="ECO:0000256" key="1">
    <source>
        <dbReference type="ARBA" id="ARBA00004141"/>
    </source>
</evidence>
<proteinExistence type="predicted"/>
<keyword evidence="7" id="KW-1185">Reference proteome</keyword>
<protein>
    <submittedName>
        <fullName evidence="6">Ammonium transporter, Amt family</fullName>
    </submittedName>
</protein>
<dbReference type="Gene3D" id="1.10.3430.10">
    <property type="entry name" value="Ammonium transporter AmtB like domains"/>
    <property type="match status" value="1"/>
</dbReference>
<organism evidence="6 7">
    <name type="scientific">Thermomonospora echinospora</name>
    <dbReference type="NCBI Taxonomy" id="1992"/>
    <lineage>
        <taxon>Bacteria</taxon>
        <taxon>Bacillati</taxon>
        <taxon>Actinomycetota</taxon>
        <taxon>Actinomycetes</taxon>
        <taxon>Streptosporangiales</taxon>
        <taxon>Thermomonosporaceae</taxon>
        <taxon>Thermomonospora</taxon>
    </lineage>
</organism>
<comment type="subcellular location">
    <subcellularLocation>
        <location evidence="1">Membrane</location>
        <topology evidence="1">Multi-pass membrane protein</topology>
    </subcellularLocation>
</comment>